<evidence type="ECO:0000259" key="10">
    <source>
        <dbReference type="Pfam" id="PF04290"/>
    </source>
</evidence>
<evidence type="ECO:0000256" key="2">
    <source>
        <dbReference type="ARBA" id="ARBA00022448"/>
    </source>
</evidence>
<feature type="transmembrane region" description="Helical" evidence="9">
    <location>
        <begin position="66"/>
        <end position="84"/>
    </location>
</feature>
<dbReference type="PANTHER" id="PTHR35011:SF2">
    <property type="entry name" value="2,3-DIKETO-L-GULONATE TRAP TRANSPORTER SMALL PERMEASE PROTEIN YIAM"/>
    <property type="match status" value="1"/>
</dbReference>
<accession>A0A0C6P5D9</accession>
<evidence type="ECO:0000313" key="12">
    <source>
        <dbReference type="Proteomes" id="UP000007564"/>
    </source>
</evidence>
<keyword evidence="3" id="KW-1003">Cell membrane</keyword>
<dbReference type="PANTHER" id="PTHR35011">
    <property type="entry name" value="2,3-DIKETO-L-GULONATE TRAP TRANSPORTER SMALL PERMEASE PROTEIN YIAM"/>
    <property type="match status" value="1"/>
</dbReference>
<comment type="similarity">
    <text evidence="8 9">Belongs to the TRAP transporter small permease family.</text>
</comment>
<dbReference type="EMBL" id="HE965806">
    <property type="protein sequence ID" value="CCJ53795.1"/>
    <property type="molecule type" value="Genomic_DNA"/>
</dbReference>
<evidence type="ECO:0000256" key="1">
    <source>
        <dbReference type="ARBA" id="ARBA00004429"/>
    </source>
</evidence>
<keyword evidence="6 9" id="KW-1133">Transmembrane helix</keyword>
<dbReference type="InterPro" id="IPR055348">
    <property type="entry name" value="DctQ"/>
</dbReference>
<protein>
    <recommendedName>
        <fullName evidence="9">TRAP transporter small permease protein</fullName>
    </recommendedName>
</protein>
<evidence type="ECO:0000256" key="4">
    <source>
        <dbReference type="ARBA" id="ARBA00022519"/>
    </source>
</evidence>
<comment type="subunit">
    <text evidence="9">The complex comprises the extracytoplasmic solute receptor protein and the two transmembrane proteins.</text>
</comment>
<feature type="transmembrane region" description="Helical" evidence="9">
    <location>
        <begin position="105"/>
        <end position="126"/>
    </location>
</feature>
<feature type="transmembrane region" description="Helical" evidence="9">
    <location>
        <begin position="33"/>
        <end position="54"/>
    </location>
</feature>
<evidence type="ECO:0000256" key="6">
    <source>
        <dbReference type="ARBA" id="ARBA00022989"/>
    </source>
</evidence>
<dbReference type="InterPro" id="IPR007387">
    <property type="entry name" value="TRAP_DctQ"/>
</dbReference>
<dbReference type="OrthoDB" id="8449485at2"/>
<sequence>MAELSERREYQTMNRKQGAAALTTRVLVGFPRMVLAGLLALLIIFLVMSVISRYFMQLGTPWSDEFARILFAWIVMVGFAVAVQQRANVAVDILVERAGPRMKRALYILQDALILVFSVVFTYAAYQTVQFASIQTLPGLGITIGWLYSSCVAAGVLMVVYAALMLIQTLRGQRLPPHYEAGGDL</sequence>
<evidence type="ECO:0000313" key="11">
    <source>
        <dbReference type="EMBL" id="CCJ53795.1"/>
    </source>
</evidence>
<evidence type="ECO:0000256" key="3">
    <source>
        <dbReference type="ARBA" id="ARBA00022475"/>
    </source>
</evidence>
<dbReference type="GO" id="GO:0005886">
    <property type="term" value="C:plasma membrane"/>
    <property type="evidence" value="ECO:0007669"/>
    <property type="project" value="UniProtKB-SubCell"/>
</dbReference>
<evidence type="ECO:0000256" key="5">
    <source>
        <dbReference type="ARBA" id="ARBA00022692"/>
    </source>
</evidence>
<proteinExistence type="inferred from homology"/>
<dbReference type="GO" id="GO:0022857">
    <property type="term" value="F:transmembrane transporter activity"/>
    <property type="evidence" value="ECO:0007669"/>
    <property type="project" value="UniProtKB-UniRule"/>
</dbReference>
<reference evidence="11 12" key="1">
    <citation type="journal article" date="2012" name="BMC Genomics">
        <title>Comparative genomics of the classical Bordetella subspecies: the evolution and exchange of virulence-associated diversity amongst closely related pathogens.</title>
        <authorList>
            <person name="Park J."/>
            <person name="Zhang Y."/>
            <person name="Buboltz A.M."/>
            <person name="Zhang X."/>
            <person name="Schuster S.C."/>
            <person name="Ahuja U."/>
            <person name="Liu M."/>
            <person name="Miller J.F."/>
            <person name="Sebaihia M."/>
            <person name="Bentley S.D."/>
            <person name="Parkhill J."/>
            <person name="Harvill E.T."/>
        </authorList>
    </citation>
    <scope>NUCLEOTIDE SEQUENCE [LARGE SCALE GENOMIC DNA]</scope>
    <source>
        <strain evidence="11 12">253</strain>
    </source>
</reference>
<keyword evidence="4 9" id="KW-0997">Cell inner membrane</keyword>
<evidence type="ECO:0000256" key="7">
    <source>
        <dbReference type="ARBA" id="ARBA00023136"/>
    </source>
</evidence>
<keyword evidence="5 9" id="KW-0812">Transmembrane</keyword>
<keyword evidence="7 9" id="KW-0472">Membrane</keyword>
<dbReference type="Proteomes" id="UP000007564">
    <property type="component" value="Chromosome"/>
</dbReference>
<comment type="subcellular location">
    <subcellularLocation>
        <location evidence="1 9">Cell inner membrane</location>
        <topology evidence="1 9">Multi-pass membrane protein</topology>
    </subcellularLocation>
</comment>
<feature type="domain" description="Tripartite ATP-independent periplasmic transporters DctQ component" evidence="10">
    <location>
        <begin position="43"/>
        <end position="171"/>
    </location>
</feature>
<comment type="function">
    <text evidence="9">Part of the tripartite ATP-independent periplasmic (TRAP) transport system.</text>
</comment>
<dbReference type="AlphaFoldDB" id="A0A0C6P5D9"/>
<dbReference type="HOGENOM" id="CLU_086356_9_4_4"/>
<dbReference type="GO" id="GO:0015740">
    <property type="term" value="P:C4-dicarboxylate transport"/>
    <property type="evidence" value="ECO:0007669"/>
    <property type="project" value="TreeGrafter"/>
</dbReference>
<name>A0A0C6P5D9_BORBO</name>
<dbReference type="KEGG" id="bbh:BN112_1878"/>
<evidence type="ECO:0000256" key="8">
    <source>
        <dbReference type="ARBA" id="ARBA00038436"/>
    </source>
</evidence>
<feature type="transmembrane region" description="Helical" evidence="9">
    <location>
        <begin position="146"/>
        <end position="167"/>
    </location>
</feature>
<dbReference type="Pfam" id="PF04290">
    <property type="entry name" value="DctQ"/>
    <property type="match status" value="1"/>
</dbReference>
<evidence type="ECO:0000256" key="9">
    <source>
        <dbReference type="RuleBase" id="RU369079"/>
    </source>
</evidence>
<gene>
    <name evidence="11" type="ORF">BN112_1878</name>
</gene>
<keyword evidence="2 9" id="KW-0813">Transport</keyword>
<dbReference type="RefSeq" id="WP_015064209.1">
    <property type="nucleotide sequence ID" value="NC_019382.1"/>
</dbReference>
<organism evidence="11 12">
    <name type="scientific">Bordetella bronchiseptica 253</name>
    <dbReference type="NCBI Taxonomy" id="568707"/>
    <lineage>
        <taxon>Bacteria</taxon>
        <taxon>Pseudomonadati</taxon>
        <taxon>Pseudomonadota</taxon>
        <taxon>Betaproteobacteria</taxon>
        <taxon>Burkholderiales</taxon>
        <taxon>Alcaligenaceae</taxon>
        <taxon>Bordetella</taxon>
    </lineage>
</organism>